<reference evidence="2" key="1">
    <citation type="submission" date="2016-06" db="EMBL/GenBank/DDBJ databases">
        <title>Parallel loss of symbiosis genes in relatives of nitrogen-fixing non-legume Parasponia.</title>
        <authorList>
            <person name="Van Velzen R."/>
            <person name="Holmer R."/>
            <person name="Bu F."/>
            <person name="Rutten L."/>
            <person name="Van Zeijl A."/>
            <person name="Liu W."/>
            <person name="Santuari L."/>
            <person name="Cao Q."/>
            <person name="Sharma T."/>
            <person name="Shen D."/>
            <person name="Roswanjaya Y."/>
            <person name="Wardhani T."/>
            <person name="Kalhor M.S."/>
            <person name="Jansen J."/>
            <person name="Van den Hoogen J."/>
            <person name="Gungor B."/>
            <person name="Hartog M."/>
            <person name="Hontelez J."/>
            <person name="Verver J."/>
            <person name="Yang W.-C."/>
            <person name="Schijlen E."/>
            <person name="Repin R."/>
            <person name="Schilthuizen M."/>
            <person name="Schranz E."/>
            <person name="Heidstra R."/>
            <person name="Miyata K."/>
            <person name="Fedorova E."/>
            <person name="Kohlen W."/>
            <person name="Bisseling T."/>
            <person name="Smit S."/>
            <person name="Geurts R."/>
        </authorList>
    </citation>
    <scope>NUCLEOTIDE SEQUENCE [LARGE SCALE GENOMIC DNA]</scope>
    <source>
        <strain evidence="2">cv. RG33-2</strain>
    </source>
</reference>
<proteinExistence type="predicted"/>
<protein>
    <submittedName>
        <fullName evidence="1">Uncharacterized protein</fullName>
    </submittedName>
</protein>
<organism evidence="1 2">
    <name type="scientific">Trema orientale</name>
    <name type="common">Charcoal tree</name>
    <name type="synonym">Celtis orientalis</name>
    <dbReference type="NCBI Taxonomy" id="63057"/>
    <lineage>
        <taxon>Eukaryota</taxon>
        <taxon>Viridiplantae</taxon>
        <taxon>Streptophyta</taxon>
        <taxon>Embryophyta</taxon>
        <taxon>Tracheophyta</taxon>
        <taxon>Spermatophyta</taxon>
        <taxon>Magnoliopsida</taxon>
        <taxon>eudicotyledons</taxon>
        <taxon>Gunneridae</taxon>
        <taxon>Pentapetalae</taxon>
        <taxon>rosids</taxon>
        <taxon>fabids</taxon>
        <taxon>Rosales</taxon>
        <taxon>Cannabaceae</taxon>
        <taxon>Trema</taxon>
    </lineage>
</organism>
<dbReference type="AlphaFoldDB" id="A0A2P5EZ03"/>
<evidence type="ECO:0000313" key="2">
    <source>
        <dbReference type="Proteomes" id="UP000237000"/>
    </source>
</evidence>
<accession>A0A2P5EZ03</accession>
<gene>
    <name evidence="1" type="ORF">TorRG33x02_134000</name>
</gene>
<dbReference type="EMBL" id="JXTC01000080">
    <property type="protein sequence ID" value="PON90762.1"/>
    <property type="molecule type" value="Genomic_DNA"/>
</dbReference>
<dbReference type="InParanoid" id="A0A2P5EZ03"/>
<evidence type="ECO:0000313" key="1">
    <source>
        <dbReference type="EMBL" id="PON90762.1"/>
    </source>
</evidence>
<dbReference type="Proteomes" id="UP000237000">
    <property type="component" value="Unassembled WGS sequence"/>
</dbReference>
<keyword evidence="2" id="KW-1185">Reference proteome</keyword>
<sequence>MVAETLDDYSLVSIDVASVVGILDTQVNRTVDAAQRWSEGGRW</sequence>
<comment type="caution">
    <text evidence="1">The sequence shown here is derived from an EMBL/GenBank/DDBJ whole genome shotgun (WGS) entry which is preliminary data.</text>
</comment>
<name>A0A2P5EZ03_TREOI</name>
<dbReference type="OrthoDB" id="10363959at2759"/>